<sequence>MDYVVDFEGWNNQVDVVSAEEVEGCLLRLMRKSEENEVRKKVKEKSRVAMEKGRLRQIEEVLQGFLFLKKTNSGQNYVV</sequence>
<protein>
    <submittedName>
        <fullName evidence="1">Uncharacterized protein</fullName>
    </submittedName>
</protein>
<reference evidence="2" key="1">
    <citation type="journal article" date="2023" name="Proc. Natl. Acad. Sci. U.S.A.">
        <title>Genomic and structural basis for evolution of tropane alkaloid biosynthesis.</title>
        <authorList>
            <person name="Wanga Y.-J."/>
            <person name="Taina T."/>
            <person name="Yua J.-Y."/>
            <person name="Lia J."/>
            <person name="Xua B."/>
            <person name="Chenc J."/>
            <person name="D'Auriad J.C."/>
            <person name="Huanga J.-P."/>
            <person name="Huanga S.-X."/>
        </authorList>
    </citation>
    <scope>NUCLEOTIDE SEQUENCE [LARGE SCALE GENOMIC DNA]</scope>
    <source>
        <strain evidence="2">cv. KIB-2019</strain>
    </source>
</reference>
<dbReference type="EMBL" id="JAJAGQ010000021">
    <property type="protein sequence ID" value="KAJ8530803.1"/>
    <property type="molecule type" value="Genomic_DNA"/>
</dbReference>
<comment type="caution">
    <text evidence="1">The sequence shown here is derived from an EMBL/GenBank/DDBJ whole genome shotgun (WGS) entry which is preliminary data.</text>
</comment>
<name>A0A9Q1QXS5_9SOLA</name>
<keyword evidence="2" id="KW-1185">Reference proteome</keyword>
<dbReference type="AlphaFoldDB" id="A0A9Q1QXS5"/>
<proteinExistence type="predicted"/>
<accession>A0A9Q1QXS5</accession>
<organism evidence="1 2">
    <name type="scientific">Anisodus acutangulus</name>
    <dbReference type="NCBI Taxonomy" id="402998"/>
    <lineage>
        <taxon>Eukaryota</taxon>
        <taxon>Viridiplantae</taxon>
        <taxon>Streptophyta</taxon>
        <taxon>Embryophyta</taxon>
        <taxon>Tracheophyta</taxon>
        <taxon>Spermatophyta</taxon>
        <taxon>Magnoliopsida</taxon>
        <taxon>eudicotyledons</taxon>
        <taxon>Gunneridae</taxon>
        <taxon>Pentapetalae</taxon>
        <taxon>asterids</taxon>
        <taxon>lamiids</taxon>
        <taxon>Solanales</taxon>
        <taxon>Solanaceae</taxon>
        <taxon>Solanoideae</taxon>
        <taxon>Hyoscyameae</taxon>
        <taxon>Anisodus</taxon>
    </lineage>
</organism>
<evidence type="ECO:0000313" key="1">
    <source>
        <dbReference type="EMBL" id="KAJ8530803.1"/>
    </source>
</evidence>
<evidence type="ECO:0000313" key="2">
    <source>
        <dbReference type="Proteomes" id="UP001152561"/>
    </source>
</evidence>
<gene>
    <name evidence="1" type="ORF">K7X08_023684</name>
</gene>
<dbReference type="Proteomes" id="UP001152561">
    <property type="component" value="Unassembled WGS sequence"/>
</dbReference>